<evidence type="ECO:0000256" key="1">
    <source>
        <dbReference type="ARBA" id="ARBA00001946"/>
    </source>
</evidence>
<dbReference type="InterPro" id="IPR000086">
    <property type="entry name" value="NUDIX_hydrolase_dom"/>
</dbReference>
<dbReference type="InterPro" id="IPR015797">
    <property type="entry name" value="NUDIX_hydrolase-like_dom_sf"/>
</dbReference>
<evidence type="ECO:0000256" key="4">
    <source>
        <dbReference type="ARBA" id="ARBA00015552"/>
    </source>
</evidence>
<name>A0A0P7EHQ5_9GAMM</name>
<sequence>MHKPNVTVAAIVTYQEKFLLVKERDKHTGEICYNQPAGHLEANETLAKAAHRELIEETGISLNASHLVGIYNLHATNGIHYMRFSFAFNSPELFKPSPKDDDILSADWFSLEQIKSLPLRSPLVLKCIEDHLAGKAYPLSLIYQ</sequence>
<feature type="domain" description="Nudix hydrolase" evidence="7">
    <location>
        <begin position="1"/>
        <end position="132"/>
    </location>
</feature>
<evidence type="ECO:0000256" key="5">
    <source>
        <dbReference type="ARBA" id="ARBA00022801"/>
    </source>
</evidence>
<dbReference type="GO" id="GO:0004787">
    <property type="term" value="F:thiamine diphosphate phosphatase activity"/>
    <property type="evidence" value="ECO:0007669"/>
    <property type="project" value="InterPro"/>
</dbReference>
<dbReference type="SUPFAM" id="SSF55811">
    <property type="entry name" value="Nudix"/>
    <property type="match status" value="1"/>
</dbReference>
<dbReference type="PANTHER" id="PTHR43222:SF11">
    <property type="entry name" value="PHOSPHATASE NUDJ"/>
    <property type="match status" value="1"/>
</dbReference>
<dbReference type="PANTHER" id="PTHR43222">
    <property type="entry name" value="NUDIX HYDROLASE 23"/>
    <property type="match status" value="1"/>
</dbReference>
<dbReference type="InterPro" id="IPR033713">
    <property type="entry name" value="NudJ"/>
</dbReference>
<proteinExistence type="inferred from homology"/>
<dbReference type="GO" id="GO:0017111">
    <property type="term" value="F:ribonucleoside triphosphate phosphatase activity"/>
    <property type="evidence" value="ECO:0007669"/>
    <property type="project" value="InterPro"/>
</dbReference>
<evidence type="ECO:0000313" key="9">
    <source>
        <dbReference type="Proteomes" id="UP000050378"/>
    </source>
</evidence>
<dbReference type="InterPro" id="IPR020084">
    <property type="entry name" value="NUDIX_hydrolase_CS"/>
</dbReference>
<dbReference type="RefSeq" id="WP_054551406.1">
    <property type="nucleotide sequence ID" value="NZ_LJTC01000002.1"/>
</dbReference>
<dbReference type="STRING" id="570156.AOG27_02340"/>
<dbReference type="Proteomes" id="UP000050378">
    <property type="component" value="Unassembled WGS sequence"/>
</dbReference>
<dbReference type="PATRIC" id="fig|570156.3.peg.461"/>
<keyword evidence="5 6" id="KW-0378">Hydrolase</keyword>
<comment type="caution">
    <text evidence="8">The sequence shown here is derived from an EMBL/GenBank/DDBJ whole genome shotgun (WGS) entry which is preliminary data.</text>
</comment>
<reference evidence="8 9" key="1">
    <citation type="submission" date="2015-09" db="EMBL/GenBank/DDBJ databases">
        <title>Draft Genome Sequence of Pseudoalteromonas lipolytica UCD-48B.</title>
        <authorList>
            <person name="Krusor M."/>
            <person name="Coil D.A."/>
            <person name="Lang J.M."/>
            <person name="Eisen J.A."/>
            <person name="Alexiev A."/>
        </authorList>
    </citation>
    <scope>NUCLEOTIDE SEQUENCE [LARGE SCALE GENOMIC DNA]</scope>
    <source>
        <strain evidence="8 9">UCD-48B</strain>
    </source>
</reference>
<gene>
    <name evidence="6" type="primary">nudJ</name>
    <name evidence="8" type="ORF">AOG27_02340</name>
</gene>
<dbReference type="PROSITE" id="PS00893">
    <property type="entry name" value="NUDIX_BOX"/>
    <property type="match status" value="1"/>
</dbReference>
<comment type="subunit">
    <text evidence="3 6">Monomer.</text>
</comment>
<comment type="cofactor">
    <cofactor evidence="1 6">
        <name>Mg(2+)</name>
        <dbReference type="ChEBI" id="CHEBI:18420"/>
    </cofactor>
</comment>
<keyword evidence="6" id="KW-0460">Magnesium</keyword>
<evidence type="ECO:0000256" key="3">
    <source>
        <dbReference type="ARBA" id="ARBA00011245"/>
    </source>
</evidence>
<dbReference type="EMBL" id="LJTC01000002">
    <property type="protein sequence ID" value="KPM84653.1"/>
    <property type="molecule type" value="Genomic_DNA"/>
</dbReference>
<protein>
    <recommendedName>
        <fullName evidence="4 6">Phosphatase NudJ</fullName>
        <ecNumber evidence="6">3.6.1.-</ecNumber>
    </recommendedName>
</protein>
<evidence type="ECO:0000313" key="8">
    <source>
        <dbReference type="EMBL" id="KPM84653.1"/>
    </source>
</evidence>
<accession>A0A0P7EHQ5</accession>
<dbReference type="CDD" id="cd03675">
    <property type="entry name" value="NUDIX_Hydrolase"/>
    <property type="match status" value="1"/>
</dbReference>
<evidence type="ECO:0000259" key="7">
    <source>
        <dbReference type="PROSITE" id="PS51462"/>
    </source>
</evidence>
<organism evidence="8 9">
    <name type="scientific">Pseudoalteromonas lipolytica</name>
    <dbReference type="NCBI Taxonomy" id="570156"/>
    <lineage>
        <taxon>Bacteria</taxon>
        <taxon>Pseudomonadati</taxon>
        <taxon>Pseudomonadota</taxon>
        <taxon>Gammaproteobacteria</taxon>
        <taxon>Alteromonadales</taxon>
        <taxon>Pseudoalteromonadaceae</taxon>
        <taxon>Pseudoalteromonas</taxon>
    </lineage>
</organism>
<dbReference type="EC" id="3.6.1.-" evidence="6"/>
<dbReference type="Gene3D" id="3.90.79.10">
    <property type="entry name" value="Nucleoside Triphosphate Pyrophosphohydrolase"/>
    <property type="match status" value="1"/>
</dbReference>
<dbReference type="Pfam" id="PF00293">
    <property type="entry name" value="NUDIX"/>
    <property type="match status" value="1"/>
</dbReference>
<dbReference type="PROSITE" id="PS51462">
    <property type="entry name" value="NUDIX"/>
    <property type="match status" value="1"/>
</dbReference>
<dbReference type="GO" id="GO:0017110">
    <property type="term" value="F:nucleoside diphosphate phosphatase activity"/>
    <property type="evidence" value="ECO:0007669"/>
    <property type="project" value="InterPro"/>
</dbReference>
<evidence type="ECO:0000256" key="6">
    <source>
        <dbReference type="RuleBase" id="RU364043"/>
    </source>
</evidence>
<dbReference type="AlphaFoldDB" id="A0A0P7EHQ5"/>
<comment type="similarity">
    <text evidence="2 6">Belongs to the Nudix hydrolase family. NudJ subfamily.</text>
</comment>
<evidence type="ECO:0000256" key="2">
    <source>
        <dbReference type="ARBA" id="ARBA00007608"/>
    </source>
</evidence>
<dbReference type="OrthoDB" id="8594221at2"/>